<feature type="binding site" evidence="15">
    <location>
        <position position="131"/>
    </location>
    <ligand>
        <name>dihydroxyacetone phosphate</name>
        <dbReference type="ChEBI" id="CHEBI:57642"/>
    </ligand>
</feature>
<evidence type="ECO:0000256" key="4">
    <source>
        <dbReference type="ARBA" id="ARBA00010693"/>
    </source>
</evidence>
<dbReference type="EC" id="4.1.2.13" evidence="15"/>
<evidence type="ECO:0000256" key="7">
    <source>
        <dbReference type="ARBA" id="ARBA00018635"/>
    </source>
</evidence>
<evidence type="ECO:0000256" key="12">
    <source>
        <dbReference type="ARBA" id="ARBA00023239"/>
    </source>
</evidence>
<gene>
    <name evidence="15" type="primary">fbp</name>
    <name evidence="16" type="ORF">SAMN04488000_11192</name>
</gene>
<evidence type="ECO:0000256" key="11">
    <source>
        <dbReference type="ARBA" id="ARBA00022842"/>
    </source>
</evidence>
<dbReference type="PANTHER" id="PTHR38341">
    <property type="entry name" value="FRUCTOSE-1,6-BISPHOSPHATE ALDOLASE/PHOSPHATASE"/>
    <property type="match status" value="1"/>
</dbReference>
<feature type="active site" description="Schiff-base intermediate with DHAP; for FBP aldolase activity" evidence="15">
    <location>
        <position position="230"/>
    </location>
</feature>
<keyword evidence="11 15" id="KW-0460">Magnesium</keyword>
<feature type="binding site" evidence="15">
    <location>
        <position position="230"/>
    </location>
    <ligand>
        <name>Mg(2+)</name>
        <dbReference type="ChEBI" id="CHEBI:18420"/>
        <label>3</label>
    </ligand>
</feature>
<feature type="binding site" evidence="15">
    <location>
        <position position="264"/>
    </location>
    <ligand>
        <name>dihydroxyacetone phosphate</name>
        <dbReference type="ChEBI" id="CHEBI:57642"/>
    </ligand>
</feature>
<comment type="catalytic activity">
    <reaction evidence="1 15">
        <text>beta-D-fructose 1,6-bisphosphate + H2O = beta-D-fructose 6-phosphate + phosphate</text>
        <dbReference type="Rhea" id="RHEA:11064"/>
        <dbReference type="ChEBI" id="CHEBI:15377"/>
        <dbReference type="ChEBI" id="CHEBI:32966"/>
        <dbReference type="ChEBI" id="CHEBI:43474"/>
        <dbReference type="ChEBI" id="CHEBI:57634"/>
        <dbReference type="EC" id="3.1.3.11"/>
    </reaction>
</comment>
<feature type="binding site" evidence="15">
    <location>
        <position position="130"/>
    </location>
    <ligand>
        <name>Mg(2+)</name>
        <dbReference type="ChEBI" id="CHEBI:18420"/>
        <label>2</label>
    </ligand>
</feature>
<feature type="binding site" description="in other chain" evidence="15">
    <location>
        <position position="131"/>
    </location>
    <ligand>
        <name>beta-D-fructose 1,6-bisphosphate</name>
        <dbReference type="ChEBI" id="CHEBI:32966"/>
        <note>ligand shared between dimeric partners</note>
    </ligand>
</feature>
<keyword evidence="17" id="KW-1185">Reference proteome</keyword>
<sequence>MITLSIIKADTGGYVGHSSVHPDMLAAAQDALATAVSDRLLVDAQVASCGDDISLIMTHEHGADAEPIHSFAWDTFQRTTEIAKRLGLYGAGQDLLSDAFSGNLRGMGPGYAELEFTERPSEPVICFLADKTEPGAWNLPLYKMFADPFNTAGLVIDANMHAGFRFEVYDLHEEKKIWFDCPADLYEMLMYIGAPARYVIHSVRSKTLDEQAAATSTQRLSLIAGKYVGKDDPVMIVRAQSGLPAVGEVLEPFAFPHSVAGCMRGSHHAPIMPVAIGQAHPARFDGPPRVTALGFQVRDGKLIGPRDMFDDPSFDRARSTANEVMDYMRRHGPFEPHRLPLEDLEYTTMRLLEERLAARWEPMAPAPLPVPAQ</sequence>
<feature type="binding site" evidence="15">
    <location>
        <begin position="240"/>
        <end position="241"/>
    </location>
    <ligand>
        <name>beta-D-fructose 1,6-bisphosphate</name>
        <dbReference type="ChEBI" id="CHEBI:32966"/>
        <note>ligand shared between dimeric partners</note>
    </ligand>
</feature>
<proteinExistence type="inferred from homology"/>
<feature type="binding site" evidence="15">
    <location>
        <position position="51"/>
    </location>
    <ligand>
        <name>Mg(2+)</name>
        <dbReference type="ChEBI" id="CHEBI:18420"/>
        <label>1</label>
    </ligand>
</feature>
<feature type="binding site" evidence="15">
    <location>
        <position position="231"/>
    </location>
    <ligand>
        <name>Mg(2+)</name>
        <dbReference type="ChEBI" id="CHEBI:18420"/>
        <label>4</label>
    </ligand>
</feature>
<dbReference type="SUPFAM" id="SSF111249">
    <property type="entry name" value="Sulfolobus fructose-1,6-bisphosphatase-like"/>
    <property type="match status" value="1"/>
</dbReference>
<dbReference type="EC" id="3.1.3.11" evidence="6 15"/>
<dbReference type="STRING" id="65499.SAMN04488000_11192"/>
<feature type="binding site" description="in other chain" evidence="15">
    <location>
        <position position="89"/>
    </location>
    <ligand>
        <name>beta-D-fructose 1,6-bisphosphate</name>
        <dbReference type="ChEBI" id="CHEBI:32966"/>
        <note>ligand shared between dimeric partners</note>
    </ligand>
</feature>
<dbReference type="EMBL" id="FOFV01000011">
    <property type="protein sequence ID" value="SER71629.1"/>
    <property type="molecule type" value="Genomic_DNA"/>
</dbReference>
<name>A0A1H9RI73_9PSEU</name>
<feature type="binding site" evidence="15">
    <location>
        <position position="51"/>
    </location>
    <ligand>
        <name>Mg(2+)</name>
        <dbReference type="ChEBI" id="CHEBI:18420"/>
        <label>2</label>
    </ligand>
</feature>
<dbReference type="GO" id="GO:0000287">
    <property type="term" value="F:magnesium ion binding"/>
    <property type="evidence" value="ECO:0007669"/>
    <property type="project" value="UniProtKB-UniRule"/>
</dbReference>
<evidence type="ECO:0000256" key="1">
    <source>
        <dbReference type="ARBA" id="ARBA00001273"/>
    </source>
</evidence>
<keyword evidence="8 15" id="KW-0312">Gluconeogenesis</keyword>
<dbReference type="PANTHER" id="PTHR38341:SF1">
    <property type="entry name" value="FRUCTOSE-1,6-BISPHOSPHATE ALDOLASE_PHOSPHATASE"/>
    <property type="match status" value="1"/>
</dbReference>
<dbReference type="GO" id="GO:0004332">
    <property type="term" value="F:fructose-bisphosphate aldolase activity"/>
    <property type="evidence" value="ECO:0007669"/>
    <property type="project" value="UniProtKB-UniRule"/>
</dbReference>
<evidence type="ECO:0000256" key="5">
    <source>
        <dbReference type="ARBA" id="ARBA00011820"/>
    </source>
</evidence>
<keyword evidence="9 15" id="KW-0479">Metal-binding</keyword>
<feature type="binding site" evidence="15">
    <location>
        <position position="17"/>
    </location>
    <ligand>
        <name>dihydroxyacetone phosphate</name>
        <dbReference type="ChEBI" id="CHEBI:57642"/>
    </ligand>
</feature>
<comment type="catalytic activity">
    <reaction evidence="15">
        <text>beta-D-fructose 1,6-bisphosphate = D-glyceraldehyde 3-phosphate + dihydroxyacetone phosphate</text>
        <dbReference type="Rhea" id="RHEA:14729"/>
        <dbReference type="ChEBI" id="CHEBI:32966"/>
        <dbReference type="ChEBI" id="CHEBI:57642"/>
        <dbReference type="ChEBI" id="CHEBI:59776"/>
        <dbReference type="EC" id="4.1.2.13"/>
    </reaction>
</comment>
<dbReference type="Pfam" id="PF01950">
    <property type="entry name" value="FBPase_3"/>
    <property type="match status" value="1"/>
</dbReference>
<feature type="binding site" evidence="15">
    <location>
        <position position="232"/>
    </location>
    <ligand>
        <name>Mg(2+)</name>
        <dbReference type="ChEBI" id="CHEBI:18420"/>
        <label>2</label>
    </ligand>
</feature>
<evidence type="ECO:0000256" key="3">
    <source>
        <dbReference type="ARBA" id="ARBA00004742"/>
    </source>
</evidence>
<organism evidence="16 17">
    <name type="scientific">Lentzea albida</name>
    <dbReference type="NCBI Taxonomy" id="65499"/>
    <lineage>
        <taxon>Bacteria</taxon>
        <taxon>Bacillati</taxon>
        <taxon>Actinomycetota</taxon>
        <taxon>Actinomycetes</taxon>
        <taxon>Pseudonocardiales</taxon>
        <taxon>Pseudonocardiaceae</taxon>
        <taxon>Lentzea</taxon>
    </lineage>
</organism>
<feature type="binding site" description="in other chain" evidence="15">
    <location>
        <position position="264"/>
    </location>
    <ligand>
        <name>beta-D-fructose 1,6-bisphosphate</name>
        <dbReference type="ChEBI" id="CHEBI:32966"/>
        <note>ligand shared between dimeric partners</note>
    </ligand>
</feature>
<comment type="subunit">
    <text evidence="5 15">Homooctamer; dimer of tetramers.</text>
</comment>
<comment type="function">
    <text evidence="15">Catalyzes two subsequent steps in gluconeogenesis: the aldol condensation of dihydroxyacetone phosphate (DHAP) and glyceraldehyde-3-phosphate (GA3P) to fructose-1,6-bisphosphate (FBP), and the dephosphorylation of FBP to fructose-6-phosphate (F6P).</text>
</comment>
<dbReference type="AlphaFoldDB" id="A0A1H9RI73"/>
<comment type="domain">
    <text evidence="15">Consists of a single catalytic domain, but remodels its active-site architecture via a large structural change to exhibit dual activities.</text>
</comment>
<feature type="binding site" evidence="15">
    <location>
        <position position="10"/>
    </location>
    <ligand>
        <name>Mg(2+)</name>
        <dbReference type="ChEBI" id="CHEBI:18420"/>
        <label>1</label>
    </ligand>
</feature>
<evidence type="ECO:0000313" key="17">
    <source>
        <dbReference type="Proteomes" id="UP000199503"/>
    </source>
</evidence>
<evidence type="ECO:0000256" key="14">
    <source>
        <dbReference type="ARBA" id="ARBA00023277"/>
    </source>
</evidence>
<dbReference type="PIRSF" id="PIRSF015647">
    <property type="entry name" value="FBPtase_archl"/>
    <property type="match status" value="1"/>
</dbReference>
<protein>
    <recommendedName>
        <fullName evidence="7 15">Fructose-1,6-bisphosphate aldolase/phosphatase</fullName>
        <shortName evidence="15">FBP A/P</shortName>
        <shortName evidence="15">FBP aldolase/phosphatase</shortName>
        <ecNumber evidence="6 15">3.1.3.11</ecNumber>
        <ecNumber evidence="15">4.1.2.13</ecNumber>
    </recommendedName>
</protein>
<evidence type="ECO:0000256" key="2">
    <source>
        <dbReference type="ARBA" id="ARBA00001946"/>
    </source>
</evidence>
<keyword evidence="12 15" id="KW-0456">Lyase</keyword>
<evidence type="ECO:0000256" key="15">
    <source>
        <dbReference type="HAMAP-Rule" id="MF_02067"/>
    </source>
</evidence>
<dbReference type="UniPathway" id="UPA00138"/>
<feature type="active site" description="Proton acceptor; for FBP phosphatase activity" evidence="15">
    <location>
        <position position="10"/>
    </location>
</feature>
<keyword evidence="14 15" id="KW-0119">Carbohydrate metabolism</keyword>
<evidence type="ECO:0000313" key="16">
    <source>
        <dbReference type="EMBL" id="SER71629.1"/>
    </source>
</evidence>
<feature type="binding site" evidence="15">
    <location>
        <position position="232"/>
    </location>
    <ligand>
        <name>Mg(2+)</name>
        <dbReference type="ChEBI" id="CHEBI:18420"/>
        <label>3</label>
    </ligand>
</feature>
<feature type="binding site" description="in other chain" evidence="15">
    <location>
        <position position="346"/>
    </location>
    <ligand>
        <name>beta-D-fructose 1,6-bisphosphate</name>
        <dbReference type="ChEBI" id="CHEBI:32966"/>
        <note>ligand shared between dimeric partners</note>
    </ligand>
</feature>
<dbReference type="OrthoDB" id="9763541at2"/>
<keyword evidence="13 15" id="KW-0704">Schiff base</keyword>
<dbReference type="NCBIfam" id="NF041126">
    <property type="entry name" value="FBP_aldo_phos"/>
    <property type="match status" value="1"/>
</dbReference>
<evidence type="ECO:0000256" key="6">
    <source>
        <dbReference type="ARBA" id="ARBA00013093"/>
    </source>
</evidence>
<feature type="active site" description="Proton donor/acceptor; for FBP aldolase activity" evidence="15">
    <location>
        <position position="227"/>
    </location>
</feature>
<feature type="binding site" evidence="15">
    <location>
        <position position="231"/>
    </location>
    <ligand>
        <name>Mg(2+)</name>
        <dbReference type="ChEBI" id="CHEBI:18420"/>
        <label>3</label>
    </ligand>
</feature>
<feature type="binding site" evidence="15">
    <location>
        <position position="285"/>
    </location>
    <ligand>
        <name>dihydroxyacetone phosphate</name>
        <dbReference type="ChEBI" id="CHEBI:57642"/>
    </ligand>
</feature>
<dbReference type="Proteomes" id="UP000199503">
    <property type="component" value="Unassembled WGS sequence"/>
</dbReference>
<dbReference type="GO" id="GO:0006094">
    <property type="term" value="P:gluconeogenesis"/>
    <property type="evidence" value="ECO:0007669"/>
    <property type="project" value="UniProtKB-UniRule"/>
</dbReference>
<comment type="similarity">
    <text evidence="4 15">Belongs to the FBP aldolase/phosphatase family.</text>
</comment>
<dbReference type="HAMAP" id="MF_02067">
    <property type="entry name" value="FBP_aldolase_phosphatase"/>
    <property type="match status" value="1"/>
</dbReference>
<evidence type="ECO:0000256" key="13">
    <source>
        <dbReference type="ARBA" id="ARBA00023270"/>
    </source>
</evidence>
<dbReference type="RefSeq" id="WP_089920489.1">
    <property type="nucleotide sequence ID" value="NZ_FOFV01000011.1"/>
</dbReference>
<reference evidence="17" key="1">
    <citation type="submission" date="2016-10" db="EMBL/GenBank/DDBJ databases">
        <authorList>
            <person name="Varghese N."/>
            <person name="Submissions S."/>
        </authorList>
    </citation>
    <scope>NUCLEOTIDE SEQUENCE [LARGE SCALE GENOMIC DNA]</scope>
    <source>
        <strain evidence="17">DSM 44437</strain>
    </source>
</reference>
<feature type="binding site" evidence="15">
    <location>
        <position position="17"/>
    </location>
    <ligand>
        <name>Mg(2+)</name>
        <dbReference type="ChEBI" id="CHEBI:18420"/>
        <label>1</label>
    </ligand>
</feature>
<feature type="binding site" description="in other chain" evidence="15">
    <location>
        <position position="285"/>
    </location>
    <ligand>
        <name>beta-D-fructose 1,6-bisphosphate</name>
        <dbReference type="ChEBI" id="CHEBI:32966"/>
        <note>ligand shared between dimeric partners</note>
    </ligand>
</feature>
<comment type="pathway">
    <text evidence="3 15">Carbohydrate biosynthesis; gluconeogenesis.</text>
</comment>
<dbReference type="GO" id="GO:0042132">
    <property type="term" value="F:fructose 1,6-bisphosphate 1-phosphatase activity"/>
    <property type="evidence" value="ECO:0007669"/>
    <property type="project" value="UniProtKB-UniRule"/>
</dbReference>
<dbReference type="InterPro" id="IPR036076">
    <property type="entry name" value="FBPase_V_sf"/>
</dbReference>
<feature type="binding site" evidence="15">
    <location>
        <position position="52"/>
    </location>
    <ligand>
        <name>Mg(2+)</name>
        <dbReference type="ChEBI" id="CHEBI:18420"/>
        <label>2</label>
    </ligand>
</feature>
<accession>A0A1H9RI73</accession>
<keyword evidence="10 15" id="KW-0378">Hydrolase</keyword>
<evidence type="ECO:0000256" key="10">
    <source>
        <dbReference type="ARBA" id="ARBA00022801"/>
    </source>
</evidence>
<feature type="binding site" evidence="15">
    <location>
        <position position="93"/>
    </location>
    <ligand>
        <name>Mg(2+)</name>
        <dbReference type="ChEBI" id="CHEBI:18420"/>
        <label>1</label>
    </ligand>
</feature>
<feature type="binding site" description="in other chain" evidence="15">
    <location>
        <begin position="102"/>
        <end position="103"/>
    </location>
    <ligand>
        <name>beta-D-fructose 1,6-bisphosphate</name>
        <dbReference type="ChEBI" id="CHEBI:32966"/>
        <note>ligand shared between dimeric partners</note>
    </ligand>
</feature>
<evidence type="ECO:0000256" key="8">
    <source>
        <dbReference type="ARBA" id="ARBA00022432"/>
    </source>
</evidence>
<feature type="binding site" description="in other chain" evidence="15">
    <location>
        <position position="17"/>
    </location>
    <ligand>
        <name>beta-D-fructose 1,6-bisphosphate</name>
        <dbReference type="ChEBI" id="CHEBI:32966"/>
        <note>ligand shared between dimeric partners</note>
    </ligand>
</feature>
<evidence type="ECO:0000256" key="9">
    <source>
        <dbReference type="ARBA" id="ARBA00022723"/>
    </source>
</evidence>
<comment type="cofactor">
    <cofactor evidence="2 15">
        <name>Mg(2+)</name>
        <dbReference type="ChEBI" id="CHEBI:18420"/>
    </cofactor>
</comment>
<dbReference type="InterPro" id="IPR002803">
    <property type="entry name" value="FBPase_V"/>
</dbReference>